<dbReference type="Proteomes" id="UP000593567">
    <property type="component" value="Unassembled WGS sequence"/>
</dbReference>
<protein>
    <submittedName>
        <fullName evidence="2">Uncharacterized protein</fullName>
    </submittedName>
</protein>
<sequence>MFSNRLNVEHLSENECETLLDVLERDRELRTKERIRLRPEESNRVLGKPPIDHRARSVVDSLESLSHLSYTLQQSLDHYVTPSTSTNSLSPDDRQLGLRGSYSRRSTDSRGRASNCQHCSQCGDTLSPNAKRRVQCVICSQWICKLCSLWETKLADYVCQCHSDEPGYEDYLEDESRFSYDSVSRQFVRSVHKEISAVLKEKLSACDTREQIPPLSLDDFRRSMKSFLNVTSKPKLETPTQNSKDQLVQLAPSQTPSAKLDASDFFNSKTRPGENILQKEEMVSFSYNAETPSSSTDAVNKQG</sequence>
<comment type="caution">
    <text evidence="2">The sequence shown here is derived from an EMBL/GenBank/DDBJ whole genome shotgun (WGS) entry which is preliminary data.</text>
</comment>
<dbReference type="SUPFAM" id="SSF57903">
    <property type="entry name" value="FYVE/PHD zinc finger"/>
    <property type="match status" value="1"/>
</dbReference>
<organism evidence="2 3">
    <name type="scientific">Bugula neritina</name>
    <name type="common">Brown bryozoan</name>
    <name type="synonym">Sertularia neritina</name>
    <dbReference type="NCBI Taxonomy" id="10212"/>
    <lineage>
        <taxon>Eukaryota</taxon>
        <taxon>Metazoa</taxon>
        <taxon>Spiralia</taxon>
        <taxon>Lophotrochozoa</taxon>
        <taxon>Bryozoa</taxon>
        <taxon>Gymnolaemata</taxon>
        <taxon>Cheilostomatida</taxon>
        <taxon>Flustrina</taxon>
        <taxon>Buguloidea</taxon>
        <taxon>Bugulidae</taxon>
        <taxon>Bugula</taxon>
    </lineage>
</organism>
<gene>
    <name evidence="2" type="ORF">EB796_019429</name>
</gene>
<name>A0A7J7J7S4_BUGNE</name>
<dbReference type="Gene3D" id="3.30.40.10">
    <property type="entry name" value="Zinc/RING finger domain, C3HC4 (zinc finger)"/>
    <property type="match status" value="1"/>
</dbReference>
<accession>A0A7J7J7S4</accession>
<dbReference type="InterPro" id="IPR013083">
    <property type="entry name" value="Znf_RING/FYVE/PHD"/>
</dbReference>
<evidence type="ECO:0000313" key="3">
    <source>
        <dbReference type="Proteomes" id="UP000593567"/>
    </source>
</evidence>
<keyword evidence="3" id="KW-1185">Reference proteome</keyword>
<dbReference type="InterPro" id="IPR011011">
    <property type="entry name" value="Znf_FYVE_PHD"/>
</dbReference>
<dbReference type="AlphaFoldDB" id="A0A7J7J7S4"/>
<evidence type="ECO:0000256" key="1">
    <source>
        <dbReference type="SAM" id="MobiDB-lite"/>
    </source>
</evidence>
<reference evidence="2" key="1">
    <citation type="submission" date="2020-06" db="EMBL/GenBank/DDBJ databases">
        <title>Draft genome of Bugula neritina, a colonial animal packing powerful symbionts and potential medicines.</title>
        <authorList>
            <person name="Rayko M."/>
        </authorList>
    </citation>
    <scope>NUCLEOTIDE SEQUENCE [LARGE SCALE GENOMIC DNA]</scope>
    <source>
        <strain evidence="2">Kwan_BN1</strain>
    </source>
</reference>
<proteinExistence type="predicted"/>
<feature type="region of interest" description="Disordered" evidence="1">
    <location>
        <begin position="82"/>
        <end position="114"/>
    </location>
</feature>
<evidence type="ECO:0000313" key="2">
    <source>
        <dbReference type="EMBL" id="KAF6022260.1"/>
    </source>
</evidence>
<dbReference type="EMBL" id="VXIV02002875">
    <property type="protein sequence ID" value="KAF6022260.1"/>
    <property type="molecule type" value="Genomic_DNA"/>
</dbReference>
<feature type="region of interest" description="Disordered" evidence="1">
    <location>
        <begin position="232"/>
        <end position="279"/>
    </location>
</feature>
<feature type="compositionally biased region" description="Polar residues" evidence="1">
    <location>
        <begin position="232"/>
        <end position="257"/>
    </location>
</feature>